<dbReference type="EMBL" id="CAJJDN010000198">
    <property type="protein sequence ID" value="CAD8128852.1"/>
    <property type="molecule type" value="Genomic_DNA"/>
</dbReference>
<keyword evidence="3" id="KW-1185">Reference proteome</keyword>
<dbReference type="AlphaFoldDB" id="A0A8S1RNG1"/>
<evidence type="ECO:0000313" key="3">
    <source>
        <dbReference type="Proteomes" id="UP000692954"/>
    </source>
</evidence>
<accession>A0A8S1RNG1</accession>
<comment type="caution">
    <text evidence="2">The sequence shown here is derived from an EMBL/GenBank/DDBJ whole genome shotgun (WGS) entry which is preliminary data.</text>
</comment>
<keyword evidence="1" id="KW-0175">Coiled coil</keyword>
<evidence type="ECO:0000256" key="1">
    <source>
        <dbReference type="SAM" id="Coils"/>
    </source>
</evidence>
<dbReference type="OrthoDB" id="347287at2759"/>
<feature type="coiled-coil region" evidence="1">
    <location>
        <begin position="237"/>
        <end position="264"/>
    </location>
</feature>
<gene>
    <name evidence="2" type="ORF">PSON_ATCC_30995.1.T1980027</name>
</gene>
<sequence length="299" mass="36080">MKTQAEDFFSNLIKLLIRKSFLQGIYIYRLNQLGPDNFEITTQHIINILRKMQVYYNDQIYLQYLTQKIIEKSQTEPKYRKIYTKLCLLLMKEPELTVEKQKYGYVKNQFLNQVQQIYDDRKNKKENLSHIKPEEREQYHISRKQKIMGSVDYIIGELILIIWFNFIQIEILIELLYQIGAQYNVQLKNDLQQFFDGTNKNLEDANCFLRKKLDKNSSIPIIMEIFNLLIKKYQLFIKNLNIDRKFLREEKSRLDESLQQIKERLSLEFQKNSPRKIRGGKQKTKRIKKEVLTFVRGLC</sequence>
<organism evidence="2 3">
    <name type="scientific">Paramecium sonneborni</name>
    <dbReference type="NCBI Taxonomy" id="65129"/>
    <lineage>
        <taxon>Eukaryota</taxon>
        <taxon>Sar</taxon>
        <taxon>Alveolata</taxon>
        <taxon>Ciliophora</taxon>
        <taxon>Intramacronucleata</taxon>
        <taxon>Oligohymenophorea</taxon>
        <taxon>Peniculida</taxon>
        <taxon>Parameciidae</taxon>
        <taxon>Paramecium</taxon>
    </lineage>
</organism>
<protein>
    <submittedName>
        <fullName evidence="2">Uncharacterized protein</fullName>
    </submittedName>
</protein>
<proteinExistence type="predicted"/>
<dbReference type="Proteomes" id="UP000692954">
    <property type="component" value="Unassembled WGS sequence"/>
</dbReference>
<reference evidence="2" key="1">
    <citation type="submission" date="2021-01" db="EMBL/GenBank/DDBJ databases">
        <authorList>
            <consortium name="Genoscope - CEA"/>
            <person name="William W."/>
        </authorList>
    </citation>
    <scope>NUCLEOTIDE SEQUENCE</scope>
</reference>
<name>A0A8S1RNG1_9CILI</name>
<evidence type="ECO:0000313" key="2">
    <source>
        <dbReference type="EMBL" id="CAD8128852.1"/>
    </source>
</evidence>